<name>A0A078IGJ1_BRANA</name>
<reference evidence="2 3" key="1">
    <citation type="journal article" date="2014" name="Science">
        <title>Plant genetics. Early allopolyploid evolution in the post-Neolithic Brassica napus oilseed genome.</title>
        <authorList>
            <person name="Chalhoub B."/>
            <person name="Denoeud F."/>
            <person name="Liu S."/>
            <person name="Parkin I.A."/>
            <person name="Tang H."/>
            <person name="Wang X."/>
            <person name="Chiquet J."/>
            <person name="Belcram H."/>
            <person name="Tong C."/>
            <person name="Samans B."/>
            <person name="Correa M."/>
            <person name="Da Silva C."/>
            <person name="Just J."/>
            <person name="Falentin C."/>
            <person name="Koh C.S."/>
            <person name="Le Clainche I."/>
            <person name="Bernard M."/>
            <person name="Bento P."/>
            <person name="Noel B."/>
            <person name="Labadie K."/>
            <person name="Alberti A."/>
            <person name="Charles M."/>
            <person name="Arnaud D."/>
            <person name="Guo H."/>
            <person name="Daviaud C."/>
            <person name="Alamery S."/>
            <person name="Jabbari K."/>
            <person name="Zhao M."/>
            <person name="Edger P.P."/>
            <person name="Chelaifa H."/>
            <person name="Tack D."/>
            <person name="Lassalle G."/>
            <person name="Mestiri I."/>
            <person name="Schnel N."/>
            <person name="Le Paslier M.C."/>
            <person name="Fan G."/>
            <person name="Renault V."/>
            <person name="Bayer P.E."/>
            <person name="Golicz A.A."/>
            <person name="Manoli S."/>
            <person name="Lee T.H."/>
            <person name="Thi V.H."/>
            <person name="Chalabi S."/>
            <person name="Hu Q."/>
            <person name="Fan C."/>
            <person name="Tollenaere R."/>
            <person name="Lu Y."/>
            <person name="Battail C."/>
            <person name="Shen J."/>
            <person name="Sidebottom C.H."/>
            <person name="Wang X."/>
            <person name="Canaguier A."/>
            <person name="Chauveau A."/>
            <person name="Berard A."/>
            <person name="Deniot G."/>
            <person name="Guan M."/>
            <person name="Liu Z."/>
            <person name="Sun F."/>
            <person name="Lim Y.P."/>
            <person name="Lyons E."/>
            <person name="Town C.D."/>
            <person name="Bancroft I."/>
            <person name="Wang X."/>
            <person name="Meng J."/>
            <person name="Ma J."/>
            <person name="Pires J.C."/>
            <person name="King G.J."/>
            <person name="Brunel D."/>
            <person name="Delourme R."/>
            <person name="Renard M."/>
            <person name="Aury J.M."/>
            <person name="Adams K.L."/>
            <person name="Batley J."/>
            <person name="Snowdon R.J."/>
            <person name="Tost J."/>
            <person name="Edwards D."/>
            <person name="Zhou Y."/>
            <person name="Hua W."/>
            <person name="Sharpe A.G."/>
            <person name="Paterson A.H."/>
            <person name="Guan C."/>
            <person name="Wincker P."/>
        </authorList>
    </citation>
    <scope>NUCLEOTIDE SEQUENCE [LARGE SCALE GENOMIC DNA]</scope>
    <source>
        <strain evidence="3">cv. Darmor-bzh</strain>
    </source>
</reference>
<accession>A0A078IGJ1</accession>
<evidence type="ECO:0000313" key="1">
    <source>
        <dbReference type="EMBL" id="CAF2108007.1"/>
    </source>
</evidence>
<dbReference type="Proteomes" id="UP000028999">
    <property type="component" value="Unassembled WGS sequence"/>
</dbReference>
<evidence type="ECO:0000313" key="3">
    <source>
        <dbReference type="Proteomes" id="UP000028999"/>
    </source>
</evidence>
<protein>
    <submittedName>
        <fullName evidence="1">(rape) hypothetical protein</fullName>
    </submittedName>
    <submittedName>
        <fullName evidence="2">BnaC06g12360D protein</fullName>
    </submittedName>
</protein>
<dbReference type="AlphaFoldDB" id="A0A078IGJ1"/>
<keyword evidence="3" id="KW-1185">Reference proteome</keyword>
<dbReference type="EMBL" id="LK032809">
    <property type="protein sequence ID" value="CDY49082.1"/>
    <property type="molecule type" value="Genomic_DNA"/>
</dbReference>
<proteinExistence type="predicted"/>
<dbReference type="PaxDb" id="3708-A0A078IGJ1"/>
<organism evidence="2 3">
    <name type="scientific">Brassica napus</name>
    <name type="common">Rape</name>
    <dbReference type="NCBI Taxonomy" id="3708"/>
    <lineage>
        <taxon>Eukaryota</taxon>
        <taxon>Viridiplantae</taxon>
        <taxon>Streptophyta</taxon>
        <taxon>Embryophyta</taxon>
        <taxon>Tracheophyta</taxon>
        <taxon>Spermatophyta</taxon>
        <taxon>Magnoliopsida</taxon>
        <taxon>eudicotyledons</taxon>
        <taxon>Gunneridae</taxon>
        <taxon>Pentapetalae</taxon>
        <taxon>rosids</taxon>
        <taxon>malvids</taxon>
        <taxon>Brassicales</taxon>
        <taxon>Brassicaceae</taxon>
        <taxon>Brassiceae</taxon>
        <taxon>Brassica</taxon>
    </lineage>
</organism>
<dbReference type="EMBL" id="HG994372">
    <property type="protein sequence ID" value="CAF2108007.1"/>
    <property type="molecule type" value="Genomic_DNA"/>
</dbReference>
<reference evidence="1" key="3">
    <citation type="submission" date="2021-01" db="EMBL/GenBank/DDBJ databases">
        <authorList>
            <consortium name="Genoscope - CEA"/>
            <person name="William W."/>
        </authorList>
    </citation>
    <scope>NUCLEOTIDE SEQUENCE</scope>
</reference>
<dbReference type="Gramene" id="CDY49082">
    <property type="protein sequence ID" value="CDY49082"/>
    <property type="gene ID" value="GSBRNA2T00092308001"/>
</dbReference>
<evidence type="ECO:0000313" key="2">
    <source>
        <dbReference type="EMBL" id="CDY49082.1"/>
    </source>
</evidence>
<dbReference type="Proteomes" id="UP001295469">
    <property type="component" value="Chromosome C08"/>
</dbReference>
<sequence>MQIQIQIQTFSPSRPNPFSNQINFNKIYSMQIKLDSCTLPPSLQLFESTFLKLCSLLSSY</sequence>
<reference evidence="2" key="2">
    <citation type="submission" date="2014-06" db="EMBL/GenBank/DDBJ databases">
        <authorList>
            <person name="Genoscope - CEA"/>
        </authorList>
    </citation>
    <scope>NUCLEOTIDE SEQUENCE</scope>
</reference>
<gene>
    <name evidence="2" type="primary">BnaC06g12360D</name>
    <name evidence="1" type="ORF">DARMORV10_C08P13250.1</name>
    <name evidence="2" type="ORF">GSBRNA2T00092308001</name>
</gene>